<dbReference type="InterPro" id="IPR009057">
    <property type="entry name" value="Homeodomain-like_sf"/>
</dbReference>
<dbReference type="OrthoDB" id="113759at2"/>
<evidence type="ECO:0000259" key="4">
    <source>
        <dbReference type="PROSITE" id="PS01124"/>
    </source>
</evidence>
<dbReference type="eggNOG" id="COG2207">
    <property type="taxonomic scope" value="Bacteria"/>
</dbReference>
<organism evidence="5 6">
    <name type="scientific">Ruminococcus callidus ATCC 27760</name>
    <dbReference type="NCBI Taxonomy" id="411473"/>
    <lineage>
        <taxon>Bacteria</taxon>
        <taxon>Bacillati</taxon>
        <taxon>Bacillota</taxon>
        <taxon>Clostridia</taxon>
        <taxon>Eubacteriales</taxon>
        <taxon>Oscillospiraceae</taxon>
        <taxon>Ruminococcus</taxon>
    </lineage>
</organism>
<dbReference type="PANTHER" id="PTHR46796">
    <property type="entry name" value="HTH-TYPE TRANSCRIPTIONAL ACTIVATOR RHAS-RELATED"/>
    <property type="match status" value="1"/>
</dbReference>
<keyword evidence="6" id="KW-1185">Reference proteome</keyword>
<keyword evidence="3" id="KW-0804">Transcription</keyword>
<dbReference type="Proteomes" id="UP000016662">
    <property type="component" value="Unassembled WGS sequence"/>
</dbReference>
<evidence type="ECO:0000256" key="3">
    <source>
        <dbReference type="ARBA" id="ARBA00023163"/>
    </source>
</evidence>
<comment type="caution">
    <text evidence="5">The sequence shown here is derived from an EMBL/GenBank/DDBJ whole genome shotgun (WGS) entry which is preliminary data.</text>
</comment>
<gene>
    <name evidence="5" type="ORF">RUMCAL_01890</name>
</gene>
<dbReference type="PROSITE" id="PS01124">
    <property type="entry name" value="HTH_ARAC_FAMILY_2"/>
    <property type="match status" value="1"/>
</dbReference>
<dbReference type="STRING" id="411473.RUMCAL_01890"/>
<dbReference type="SUPFAM" id="SSF46689">
    <property type="entry name" value="Homeodomain-like"/>
    <property type="match status" value="2"/>
</dbReference>
<sequence length="284" mass="33497">MKNLYQSYSDFMIRQPFFSFDVKHYQEAVQKTPFAARYYQFSTHKIIDRTNENLFMCCIPDGCVDIVFIRHNQQNKMELIGSPFCRKSLIVYPHADYFGVRLKPGMFFPNHEVCLKEITNTETFVPQIPADTALLLEQIFETDTLWERARLFQEYLLRFSPEQYIVEETVQQVLYLTSHANGDVEVGDIAKEICYSERHLTRMFSDAMGYSPKMYARIARFQYALSRMMEHSADSVSSFIDLLNYADQAHFQREFKEFTGITPKHFTRYYRNVVCPAEKEADLP</sequence>
<keyword evidence="1" id="KW-0805">Transcription regulation</keyword>
<dbReference type="InterPro" id="IPR050204">
    <property type="entry name" value="AraC_XylS_family_regulators"/>
</dbReference>
<feature type="domain" description="HTH araC/xylS-type" evidence="4">
    <location>
        <begin position="170"/>
        <end position="269"/>
    </location>
</feature>
<keyword evidence="2" id="KW-0238">DNA-binding</keyword>
<name>U2K8G6_9FIRM</name>
<dbReference type="SMART" id="SM00342">
    <property type="entry name" value="HTH_ARAC"/>
    <property type="match status" value="1"/>
</dbReference>
<dbReference type="HOGENOM" id="CLU_066193_4_0_9"/>
<dbReference type="Pfam" id="PF12833">
    <property type="entry name" value="HTH_18"/>
    <property type="match status" value="1"/>
</dbReference>
<proteinExistence type="predicted"/>
<evidence type="ECO:0000313" key="5">
    <source>
        <dbReference type="EMBL" id="ERJ94806.1"/>
    </source>
</evidence>
<accession>U2K8G6</accession>
<reference evidence="5 6" key="1">
    <citation type="submission" date="2013-07" db="EMBL/GenBank/DDBJ databases">
        <authorList>
            <person name="Weinstock G."/>
            <person name="Sodergren E."/>
            <person name="Wylie T."/>
            <person name="Fulton L."/>
            <person name="Fulton R."/>
            <person name="Fronick C."/>
            <person name="O'Laughlin M."/>
            <person name="Godfrey J."/>
            <person name="Miner T."/>
            <person name="Herter B."/>
            <person name="Appelbaum E."/>
            <person name="Cordes M."/>
            <person name="Lek S."/>
            <person name="Wollam A."/>
            <person name="Pepin K.H."/>
            <person name="Palsikar V.B."/>
            <person name="Mitreva M."/>
            <person name="Wilson R.K."/>
        </authorList>
    </citation>
    <scope>NUCLEOTIDE SEQUENCE [LARGE SCALE GENOMIC DNA]</scope>
    <source>
        <strain evidence="5 6">ATCC 27760</strain>
    </source>
</reference>
<dbReference type="GO" id="GO:0003700">
    <property type="term" value="F:DNA-binding transcription factor activity"/>
    <property type="evidence" value="ECO:0007669"/>
    <property type="project" value="InterPro"/>
</dbReference>
<dbReference type="RefSeq" id="WP_021683387.1">
    <property type="nucleotide sequence ID" value="NZ_KI260480.1"/>
</dbReference>
<dbReference type="Gene3D" id="1.10.10.60">
    <property type="entry name" value="Homeodomain-like"/>
    <property type="match status" value="1"/>
</dbReference>
<dbReference type="InterPro" id="IPR046532">
    <property type="entry name" value="DUF6597"/>
</dbReference>
<dbReference type="Pfam" id="PF20240">
    <property type="entry name" value="DUF6597"/>
    <property type="match status" value="1"/>
</dbReference>
<protein>
    <submittedName>
        <fullName evidence="5">Transcriptional regulator, AraC family</fullName>
    </submittedName>
</protein>
<evidence type="ECO:0000313" key="6">
    <source>
        <dbReference type="Proteomes" id="UP000016662"/>
    </source>
</evidence>
<dbReference type="InterPro" id="IPR018060">
    <property type="entry name" value="HTH_AraC"/>
</dbReference>
<evidence type="ECO:0000256" key="2">
    <source>
        <dbReference type="ARBA" id="ARBA00023125"/>
    </source>
</evidence>
<evidence type="ECO:0000256" key="1">
    <source>
        <dbReference type="ARBA" id="ARBA00023015"/>
    </source>
</evidence>
<dbReference type="GO" id="GO:0043565">
    <property type="term" value="F:sequence-specific DNA binding"/>
    <property type="evidence" value="ECO:0007669"/>
    <property type="project" value="InterPro"/>
</dbReference>
<dbReference type="EMBL" id="AWVF01000235">
    <property type="protein sequence ID" value="ERJ94806.1"/>
    <property type="molecule type" value="Genomic_DNA"/>
</dbReference>
<dbReference type="PATRIC" id="fig|411473.3.peg.1551"/>
<dbReference type="AlphaFoldDB" id="U2K8G6"/>